<dbReference type="Proteomes" id="UP001595886">
    <property type="component" value="Unassembled WGS sequence"/>
</dbReference>
<gene>
    <name evidence="1" type="ORF">ACFO6Q_04820</name>
</gene>
<dbReference type="RefSeq" id="WP_380019416.1">
    <property type="nucleotide sequence ID" value="NZ_JBHSHD010000005.1"/>
</dbReference>
<organism evidence="1 2">
    <name type="scientific">Dokdonella ginsengisoli</name>
    <dbReference type="NCBI Taxonomy" id="363846"/>
    <lineage>
        <taxon>Bacteria</taxon>
        <taxon>Pseudomonadati</taxon>
        <taxon>Pseudomonadota</taxon>
        <taxon>Gammaproteobacteria</taxon>
        <taxon>Lysobacterales</taxon>
        <taxon>Rhodanobacteraceae</taxon>
        <taxon>Dokdonella</taxon>
    </lineage>
</organism>
<comment type="caution">
    <text evidence="1">The sequence shown here is derived from an EMBL/GenBank/DDBJ whole genome shotgun (WGS) entry which is preliminary data.</text>
</comment>
<dbReference type="EMBL" id="JBHSHD010000005">
    <property type="protein sequence ID" value="MFC4819632.1"/>
    <property type="molecule type" value="Genomic_DNA"/>
</dbReference>
<evidence type="ECO:0000313" key="2">
    <source>
        <dbReference type="Proteomes" id="UP001595886"/>
    </source>
</evidence>
<proteinExistence type="predicted"/>
<reference evidence="2" key="1">
    <citation type="journal article" date="2019" name="Int. J. Syst. Evol. Microbiol.">
        <title>The Global Catalogue of Microorganisms (GCM) 10K type strain sequencing project: providing services to taxonomists for standard genome sequencing and annotation.</title>
        <authorList>
            <consortium name="The Broad Institute Genomics Platform"/>
            <consortium name="The Broad Institute Genome Sequencing Center for Infectious Disease"/>
            <person name="Wu L."/>
            <person name="Ma J."/>
        </authorList>
    </citation>
    <scope>NUCLEOTIDE SEQUENCE [LARGE SCALE GENOMIC DNA]</scope>
    <source>
        <strain evidence="2">CCUG 30340</strain>
    </source>
</reference>
<name>A0ABV9QRJ4_9GAMM</name>
<dbReference type="InterPro" id="IPR021074">
    <property type="entry name" value="Formate_DH_dsu"/>
</dbReference>
<keyword evidence="2" id="KW-1185">Reference proteome</keyword>
<dbReference type="Pfam" id="PF11390">
    <property type="entry name" value="FdsD"/>
    <property type="match status" value="1"/>
</dbReference>
<accession>A0ABV9QRJ4</accession>
<sequence length="78" mass="8586">MSRNEHLVKMANDIADYFASEPDRVAATSGIAAHMRRFWEPRMRRRIAAHLDSGGEGLSELARAGVRELASMESAVAS</sequence>
<evidence type="ECO:0000313" key="1">
    <source>
        <dbReference type="EMBL" id="MFC4819632.1"/>
    </source>
</evidence>
<protein>
    <submittedName>
        <fullName evidence="1">Formate dehydrogenase subunit delta</fullName>
    </submittedName>
</protein>